<protein>
    <recommendedName>
        <fullName evidence="5">CX domain-containing protein</fullName>
    </recommendedName>
</protein>
<feature type="signal peptide" evidence="2">
    <location>
        <begin position="1"/>
        <end position="17"/>
    </location>
</feature>
<dbReference type="OrthoDB" id="5843969at2759"/>
<feature type="region of interest" description="Disordered" evidence="1">
    <location>
        <begin position="172"/>
        <end position="200"/>
    </location>
</feature>
<accession>A0A8S1F601</accession>
<organism evidence="3 4">
    <name type="scientific">Caenorhabditis bovis</name>
    <dbReference type="NCBI Taxonomy" id="2654633"/>
    <lineage>
        <taxon>Eukaryota</taxon>
        <taxon>Metazoa</taxon>
        <taxon>Ecdysozoa</taxon>
        <taxon>Nematoda</taxon>
        <taxon>Chromadorea</taxon>
        <taxon>Rhabditida</taxon>
        <taxon>Rhabditina</taxon>
        <taxon>Rhabditomorpha</taxon>
        <taxon>Rhabditoidea</taxon>
        <taxon>Rhabditidae</taxon>
        <taxon>Peloderinae</taxon>
        <taxon>Caenorhabditis</taxon>
    </lineage>
</organism>
<dbReference type="EMBL" id="CADEPM010000005">
    <property type="protein sequence ID" value="CAB3406229.1"/>
    <property type="molecule type" value="Genomic_DNA"/>
</dbReference>
<evidence type="ECO:0000313" key="3">
    <source>
        <dbReference type="EMBL" id="CAB3406229.1"/>
    </source>
</evidence>
<feature type="compositionally biased region" description="Acidic residues" evidence="1">
    <location>
        <begin position="179"/>
        <end position="189"/>
    </location>
</feature>
<evidence type="ECO:0008006" key="5">
    <source>
        <dbReference type="Google" id="ProtNLM"/>
    </source>
</evidence>
<proteinExistence type="predicted"/>
<name>A0A8S1F601_9PELO</name>
<feature type="compositionally biased region" description="Basic and acidic residues" evidence="1">
    <location>
        <begin position="190"/>
        <end position="200"/>
    </location>
</feature>
<feature type="chain" id="PRO_5035926256" description="CX domain-containing protein" evidence="2">
    <location>
        <begin position="18"/>
        <end position="213"/>
    </location>
</feature>
<dbReference type="AlphaFoldDB" id="A0A8S1F601"/>
<evidence type="ECO:0000256" key="1">
    <source>
        <dbReference type="SAM" id="MobiDB-lite"/>
    </source>
</evidence>
<evidence type="ECO:0000313" key="4">
    <source>
        <dbReference type="Proteomes" id="UP000494206"/>
    </source>
</evidence>
<comment type="caution">
    <text evidence="3">The sequence shown here is derived from an EMBL/GenBank/DDBJ whole genome shotgun (WGS) entry which is preliminary data.</text>
</comment>
<gene>
    <name evidence="3" type="ORF">CBOVIS_LOCUS8330</name>
</gene>
<evidence type="ECO:0000256" key="2">
    <source>
        <dbReference type="SAM" id="SignalP"/>
    </source>
</evidence>
<sequence>MRSIIFSLAIVVLAVHGAKEVKEAKEAPAAGHYGVPPVYQNPGQASSQYGAPVFNFPNFDVNYCSVHASFPLVGLDKKHYKNRVKRQAYGVPAQETTGAYGAGGAYSQGPAYGPAYFQRPRPFERQACRHTAITSTDACNKCCAISSKVSGSDSPTVGILMVFDPKLTAAPKYHRKYDDDDEDDDDDETEKDKKEQKKDELALQCVCCTSRKI</sequence>
<dbReference type="Proteomes" id="UP000494206">
    <property type="component" value="Unassembled WGS sequence"/>
</dbReference>
<keyword evidence="2" id="KW-0732">Signal</keyword>
<reference evidence="3 4" key="1">
    <citation type="submission" date="2020-04" db="EMBL/GenBank/DDBJ databases">
        <authorList>
            <person name="Laetsch R D."/>
            <person name="Stevens L."/>
            <person name="Kumar S."/>
            <person name="Blaxter L. M."/>
        </authorList>
    </citation>
    <scope>NUCLEOTIDE SEQUENCE [LARGE SCALE GENOMIC DNA]</scope>
</reference>
<keyword evidence="4" id="KW-1185">Reference proteome</keyword>